<proteinExistence type="predicted"/>
<dbReference type="PANTHER" id="PTHR43656">
    <property type="entry name" value="BINDING OXIDOREDUCTASE, PUTATIVE (AFU_ORTHOLOGUE AFUA_2G08260)-RELATED"/>
    <property type="match status" value="1"/>
</dbReference>
<protein>
    <submittedName>
        <fullName evidence="4">NADH-dependent flavin oxidoreductase</fullName>
    </submittedName>
</protein>
<keyword evidence="5" id="KW-1185">Reference proteome</keyword>
<evidence type="ECO:0000256" key="2">
    <source>
        <dbReference type="ARBA" id="ARBA00023002"/>
    </source>
</evidence>
<evidence type="ECO:0000256" key="1">
    <source>
        <dbReference type="ARBA" id="ARBA00022630"/>
    </source>
</evidence>
<dbReference type="InterPro" id="IPR051799">
    <property type="entry name" value="NADH_flavin_oxidoreductase"/>
</dbReference>
<dbReference type="AlphaFoldDB" id="A0A2R5HGF4"/>
<dbReference type="InterPro" id="IPR013785">
    <property type="entry name" value="Aldolase_TIM"/>
</dbReference>
<reference evidence="4 5" key="1">
    <citation type="journal article" date="2018" name="Genome Announc.">
        <title>Draft Genome Sequence of Lactococcus sp. Strain NtB2 (JCM 32569), Isolated from the Gut of the Higher Termite Nasutitermes takasagoensis.</title>
        <authorList>
            <person name="Noda S."/>
            <person name="Aihara C."/>
            <person name="Yuki M."/>
            <person name="Ohkuma M."/>
        </authorList>
    </citation>
    <scope>NUCLEOTIDE SEQUENCE [LARGE SCALE GENOMIC DNA]</scope>
    <source>
        <strain evidence="4 5">NtB2</strain>
    </source>
</reference>
<feature type="domain" description="NADH:flavin oxidoreductase/NADH oxidase N-terminal" evidence="3">
    <location>
        <begin position="8"/>
        <end position="331"/>
    </location>
</feature>
<name>A0A2R5HGF4_9LACT</name>
<dbReference type="GO" id="GO:0010181">
    <property type="term" value="F:FMN binding"/>
    <property type="evidence" value="ECO:0007669"/>
    <property type="project" value="InterPro"/>
</dbReference>
<dbReference type="CDD" id="cd04735">
    <property type="entry name" value="OYE_like_4_FMN"/>
    <property type="match status" value="1"/>
</dbReference>
<dbReference type="SUPFAM" id="SSF51395">
    <property type="entry name" value="FMN-linked oxidoreductases"/>
    <property type="match status" value="1"/>
</dbReference>
<keyword evidence="2" id="KW-0560">Oxidoreductase</keyword>
<evidence type="ECO:0000313" key="5">
    <source>
        <dbReference type="Proteomes" id="UP000245021"/>
    </source>
</evidence>
<dbReference type="Pfam" id="PF00724">
    <property type="entry name" value="Oxidored_FMN"/>
    <property type="match status" value="1"/>
</dbReference>
<organism evidence="4 5">
    <name type="scientific">Lactococcus termiticola</name>
    <dbReference type="NCBI Taxonomy" id="2169526"/>
    <lineage>
        <taxon>Bacteria</taxon>
        <taxon>Bacillati</taxon>
        <taxon>Bacillota</taxon>
        <taxon>Bacilli</taxon>
        <taxon>Lactobacillales</taxon>
        <taxon>Streptococcaceae</taxon>
        <taxon>Lactococcus</taxon>
    </lineage>
</organism>
<dbReference type="GO" id="GO:0016491">
    <property type="term" value="F:oxidoreductase activity"/>
    <property type="evidence" value="ECO:0007669"/>
    <property type="project" value="UniProtKB-KW"/>
</dbReference>
<dbReference type="EMBL" id="BFFO01000003">
    <property type="protein sequence ID" value="GBG96415.1"/>
    <property type="molecule type" value="Genomic_DNA"/>
</dbReference>
<gene>
    <name evidence="4" type="primary">nemA</name>
    <name evidence="4" type="ORF">NtB2_00527</name>
</gene>
<dbReference type="RefSeq" id="WP_109245396.1">
    <property type="nucleotide sequence ID" value="NZ_BFFO01000003.1"/>
</dbReference>
<sequence>MPKLNESLTLRSGITLKNRLFVPPMTVVLSFHDGAITTDEVNHYAEISQGSGLVITGTANVTENGKGWPGELSVTDDSMIEGLSRIAKAIQDKGAKAILQIFHAGRMSSSKTIGEQVVSASAIPAEMPGAEIPRELSEAEILEIIEAFGQATRRAIAAGFDGVEIHGANTYLIQQFFSEHSNRRNDAWGGSLEKRANFPKAVTKRVFEEVEKADRPFAVGYRLSPVEATTPGIRLEDSLYLIDELKAFPLDYLHVSLKSYDRKSNSPELQEKSELAYIHDRIDGAFPLLAVGGVRDRVAAEGILEDAELAGVAQQTLVDPSFAQKLLDDRDAEIVTKPFAEAIYDLPMAHPKLKYLERRYL</sequence>
<comment type="caution">
    <text evidence="4">The sequence shown here is derived from an EMBL/GenBank/DDBJ whole genome shotgun (WGS) entry which is preliminary data.</text>
</comment>
<accession>A0A2R5HGF4</accession>
<dbReference type="OrthoDB" id="9806724at2"/>
<dbReference type="InterPro" id="IPR001155">
    <property type="entry name" value="OxRdtase_FMN_N"/>
</dbReference>
<evidence type="ECO:0000313" key="4">
    <source>
        <dbReference type="EMBL" id="GBG96415.1"/>
    </source>
</evidence>
<dbReference type="PANTHER" id="PTHR43656:SF2">
    <property type="entry name" value="BINDING OXIDOREDUCTASE, PUTATIVE (AFU_ORTHOLOGUE AFUA_2G08260)-RELATED"/>
    <property type="match status" value="1"/>
</dbReference>
<evidence type="ECO:0000259" key="3">
    <source>
        <dbReference type="Pfam" id="PF00724"/>
    </source>
</evidence>
<dbReference type="Gene3D" id="3.20.20.70">
    <property type="entry name" value="Aldolase class I"/>
    <property type="match status" value="1"/>
</dbReference>
<keyword evidence="1" id="KW-0285">Flavoprotein</keyword>
<dbReference type="Proteomes" id="UP000245021">
    <property type="component" value="Unassembled WGS sequence"/>
</dbReference>